<dbReference type="PANTHER" id="PTHR46323">
    <property type="entry name" value="BETA-GALACTOSIDASE"/>
    <property type="match status" value="1"/>
</dbReference>
<dbReference type="GO" id="GO:0005990">
    <property type="term" value="P:lactose catabolic process"/>
    <property type="evidence" value="ECO:0007669"/>
    <property type="project" value="TreeGrafter"/>
</dbReference>
<proteinExistence type="inferred from homology"/>
<feature type="signal peptide" evidence="6">
    <location>
        <begin position="1"/>
        <end position="29"/>
    </location>
</feature>
<dbReference type="PANTHER" id="PTHR46323:SF2">
    <property type="entry name" value="BETA-GALACTOSIDASE"/>
    <property type="match status" value="1"/>
</dbReference>
<evidence type="ECO:0000256" key="3">
    <source>
        <dbReference type="ARBA" id="ARBA00012756"/>
    </source>
</evidence>
<dbReference type="InterPro" id="IPR008979">
    <property type="entry name" value="Galactose-bd-like_sf"/>
</dbReference>
<protein>
    <recommendedName>
        <fullName evidence="3">beta-galactosidase</fullName>
        <ecNumber evidence="3">3.2.1.23</ecNumber>
    </recommendedName>
</protein>
<reference evidence="8" key="2">
    <citation type="submission" date="2023-01" db="EMBL/GenBank/DDBJ databases">
        <title>Draft genome sequence of Agaribacter marinus strain NBRC 110023.</title>
        <authorList>
            <person name="Sun Q."/>
            <person name="Mori K."/>
        </authorList>
    </citation>
    <scope>NUCLEOTIDE SEQUENCE</scope>
    <source>
        <strain evidence="8">NBRC 110023</strain>
    </source>
</reference>
<comment type="catalytic activity">
    <reaction evidence="1">
        <text>Hydrolysis of terminal non-reducing beta-D-galactose residues in beta-D-galactosides.</text>
        <dbReference type="EC" id="3.2.1.23"/>
    </reaction>
</comment>
<evidence type="ECO:0000256" key="5">
    <source>
        <dbReference type="ARBA" id="ARBA00023295"/>
    </source>
</evidence>
<dbReference type="SUPFAM" id="SSF51445">
    <property type="entry name" value="(Trans)glycosidases"/>
    <property type="match status" value="1"/>
</dbReference>
<dbReference type="EMBL" id="BSOT01000006">
    <property type="protein sequence ID" value="GLR71518.1"/>
    <property type="molecule type" value="Genomic_DNA"/>
</dbReference>
<comment type="similarity">
    <text evidence="2">Belongs to the glycosyl hydrolase 2 family.</text>
</comment>
<name>A0AA37SX81_9ALTE</name>
<evidence type="ECO:0000256" key="6">
    <source>
        <dbReference type="SAM" id="SignalP"/>
    </source>
</evidence>
<dbReference type="GO" id="GO:0004565">
    <property type="term" value="F:beta-galactosidase activity"/>
    <property type="evidence" value="ECO:0007669"/>
    <property type="project" value="UniProtKB-EC"/>
</dbReference>
<comment type="caution">
    <text evidence="8">The sequence shown here is derived from an EMBL/GenBank/DDBJ whole genome shotgun (WGS) entry which is preliminary data.</text>
</comment>
<feature type="domain" description="Glycosyl hydrolases family 2 sugar binding" evidence="7">
    <location>
        <begin position="34"/>
        <end position="164"/>
    </location>
</feature>
<keyword evidence="6" id="KW-0732">Signal</keyword>
<dbReference type="SUPFAM" id="SSF49785">
    <property type="entry name" value="Galactose-binding domain-like"/>
    <property type="match status" value="1"/>
</dbReference>
<accession>A0AA37SX81</accession>
<feature type="chain" id="PRO_5041363013" description="beta-galactosidase" evidence="6">
    <location>
        <begin position="30"/>
        <end position="931"/>
    </location>
</feature>
<evidence type="ECO:0000259" key="7">
    <source>
        <dbReference type="Pfam" id="PF02837"/>
    </source>
</evidence>
<dbReference type="AlphaFoldDB" id="A0AA37SX81"/>
<keyword evidence="9" id="KW-1185">Reference proteome</keyword>
<dbReference type="EC" id="3.2.1.23" evidence="3"/>
<reference evidence="8" key="1">
    <citation type="journal article" date="2014" name="Int. J. Syst. Evol. Microbiol.">
        <title>Complete genome sequence of Corynebacterium casei LMG S-19264T (=DSM 44701T), isolated from a smear-ripened cheese.</title>
        <authorList>
            <consortium name="US DOE Joint Genome Institute (JGI-PGF)"/>
            <person name="Walter F."/>
            <person name="Albersmeier A."/>
            <person name="Kalinowski J."/>
            <person name="Ruckert C."/>
        </authorList>
    </citation>
    <scope>NUCLEOTIDE SEQUENCE</scope>
    <source>
        <strain evidence="8">NBRC 110023</strain>
    </source>
</reference>
<dbReference type="Gene3D" id="3.20.20.80">
    <property type="entry name" value="Glycosidases"/>
    <property type="match status" value="1"/>
</dbReference>
<keyword evidence="5" id="KW-0326">Glycosidase</keyword>
<evidence type="ECO:0000256" key="1">
    <source>
        <dbReference type="ARBA" id="ARBA00001412"/>
    </source>
</evidence>
<dbReference type="InterPro" id="IPR050347">
    <property type="entry name" value="Bact_Beta-galactosidase"/>
</dbReference>
<evidence type="ECO:0000256" key="4">
    <source>
        <dbReference type="ARBA" id="ARBA00022801"/>
    </source>
</evidence>
<dbReference type="GO" id="GO:0009341">
    <property type="term" value="C:beta-galactosidase complex"/>
    <property type="evidence" value="ECO:0007669"/>
    <property type="project" value="TreeGrafter"/>
</dbReference>
<dbReference type="Gene3D" id="2.60.120.260">
    <property type="entry name" value="Galactose-binding domain-like"/>
    <property type="match status" value="1"/>
</dbReference>
<sequence length="931" mass="104656">MKWLSTSRLKCLSACVVAVFLMQIHYAHANDTVSLDGEWQFKLDPENVGEAGKWFAHELPDKISLPGTTDEGGYGKPEVSTVKYNALVRPHFYVGKAWYQRDIHIPKEWDGKHIALFLERAHWISEVWINEQKVGSEDSLSTPHEYDLTNYLTSGTHRLTIAVNNKYPFSLGAFASSVSEHTQSNWNGLVGRLELQARDAVWIDELRVYPNIKEKQALVRLTLHNTSNESVSGSVALKAVLDRTHSSHQANNDTNSKHLKTSTVDFNFTGKETTIETIVPMGDDVLLWGEFSPDLYVMHAHLQASTAASNAPKPMFADKLSELFGMREVSVEGRQFTLNGEKIYLRGNLESCIFPLTGYPTMNESGWIEIMQTMKDHGLNHVRFHSWTPPEAAFSAASRVGMYLQPEGPRANIDNSMPARDVFIQNELLRINQHYGNHPSFMLMTSGNELTSPEPINANMVARAKQDDDRHLYSTTSGGHGMKHIQSTAFIDQYKVGSIRGFSAPSTVQDHTPKMSRTELPFLSHEVGQWATYPNISDISKYTGVLKPQNLIDVRKDLTSLGLLDQADDFFRVTAKHAALLYKEEVEVLLRTEDHAGFQLLALHDYVGQGTAHVGLLNAFWEPKGGMSAAEFKRFSGPIVPLLRMQKRTYLNSESFIGDVEIHHYGPTDLNKARPIWTMSDSNDKVIAKGHLPISNIPRGGRVKIGQINTGLSFVSKPQKLNVSITIEGTKIANDWDIWVYPDVSNTPSKNVQVFTKYNKGLKDALNKGESVLLIAAEDSLVSSIPAQFKTVFWSPSWWWTKPRGGYVNMSILTDPKHPVFSDFPTEEYTNWQWWDLLEKSNAIVLDDMPVDVQPLVQLVDNFNRNHKLANIIEVKVGKGKLLITTMDLTTDLDNRLAAKQLRKSLERYLVSDEFSPKVALTSAQLGLILK</sequence>
<evidence type="ECO:0000256" key="2">
    <source>
        <dbReference type="ARBA" id="ARBA00007401"/>
    </source>
</evidence>
<evidence type="ECO:0000313" key="9">
    <source>
        <dbReference type="Proteomes" id="UP001156601"/>
    </source>
</evidence>
<dbReference type="InterPro" id="IPR006104">
    <property type="entry name" value="Glyco_hydro_2_N"/>
</dbReference>
<organism evidence="8 9">
    <name type="scientific">Agaribacter marinus</name>
    <dbReference type="NCBI Taxonomy" id="1431249"/>
    <lineage>
        <taxon>Bacteria</taxon>
        <taxon>Pseudomonadati</taxon>
        <taxon>Pseudomonadota</taxon>
        <taxon>Gammaproteobacteria</taxon>
        <taxon>Alteromonadales</taxon>
        <taxon>Alteromonadaceae</taxon>
        <taxon>Agaribacter</taxon>
    </lineage>
</organism>
<dbReference type="Proteomes" id="UP001156601">
    <property type="component" value="Unassembled WGS sequence"/>
</dbReference>
<evidence type="ECO:0000313" key="8">
    <source>
        <dbReference type="EMBL" id="GLR71518.1"/>
    </source>
</evidence>
<keyword evidence="4" id="KW-0378">Hydrolase</keyword>
<dbReference type="InterPro" id="IPR017853">
    <property type="entry name" value="GH"/>
</dbReference>
<gene>
    <name evidence="8" type="ORF">GCM10007852_24260</name>
</gene>
<dbReference type="RefSeq" id="WP_284217873.1">
    <property type="nucleotide sequence ID" value="NZ_BSOT01000006.1"/>
</dbReference>
<dbReference type="Pfam" id="PF02837">
    <property type="entry name" value="Glyco_hydro_2_N"/>
    <property type="match status" value="1"/>
</dbReference>